<feature type="compositionally biased region" description="Basic and acidic residues" evidence="1">
    <location>
        <begin position="10"/>
        <end position="20"/>
    </location>
</feature>
<evidence type="ECO:0000259" key="2">
    <source>
        <dbReference type="Pfam" id="PF22751"/>
    </source>
</evidence>
<sequence length="147" mass="16695">MAHRAARTAGSEERGHDEAARLPLKTKRWNDPVERDDGLRVLVCRFRPRGVRKEDETWDLWAKNLGPSRELLAAFQGKSGPPLPWKDFARQYRAEMKAERDLIRSLAERLHLGERMTLLCSSSCVDPARCHRTLLAGILEHEAAAGD</sequence>
<keyword evidence="4" id="KW-1185">Reference proteome</keyword>
<name>A0A9X4AW36_9BACT</name>
<dbReference type="InterPro" id="IPR054495">
    <property type="entry name" value="DUF488-N3a"/>
</dbReference>
<dbReference type="PANTHER" id="PTHR36849">
    <property type="entry name" value="CYTOPLASMIC PROTEIN-RELATED"/>
    <property type="match status" value="1"/>
</dbReference>
<accession>A0A9X4AW36</accession>
<dbReference type="AlphaFoldDB" id="A0A9X4AW36"/>
<evidence type="ECO:0000313" key="3">
    <source>
        <dbReference type="EMBL" id="MDC3986346.1"/>
    </source>
</evidence>
<dbReference type="RefSeq" id="WP_272425523.1">
    <property type="nucleotide sequence ID" value="NZ_JAGTJJ010000037.1"/>
</dbReference>
<reference evidence="3 4" key="1">
    <citation type="submission" date="2021-04" db="EMBL/GenBank/DDBJ databases">
        <title>Genome analysis of Polyangium sp.</title>
        <authorList>
            <person name="Li Y."/>
            <person name="Wang J."/>
        </authorList>
    </citation>
    <scope>NUCLEOTIDE SEQUENCE [LARGE SCALE GENOMIC DNA]</scope>
    <source>
        <strain evidence="3 4">SDU14</strain>
    </source>
</reference>
<dbReference type="Pfam" id="PF22751">
    <property type="entry name" value="DUF488-N3a"/>
    <property type="match status" value="1"/>
</dbReference>
<gene>
    <name evidence="3" type="ORF">KEG57_38055</name>
</gene>
<protein>
    <submittedName>
        <fullName evidence="3">DUF488 family protein</fullName>
    </submittedName>
</protein>
<organism evidence="3 4">
    <name type="scientific">Polyangium jinanense</name>
    <dbReference type="NCBI Taxonomy" id="2829994"/>
    <lineage>
        <taxon>Bacteria</taxon>
        <taxon>Pseudomonadati</taxon>
        <taxon>Myxococcota</taxon>
        <taxon>Polyangia</taxon>
        <taxon>Polyangiales</taxon>
        <taxon>Polyangiaceae</taxon>
        <taxon>Polyangium</taxon>
    </lineage>
</organism>
<feature type="region of interest" description="Disordered" evidence="1">
    <location>
        <begin position="1"/>
        <end position="21"/>
    </location>
</feature>
<dbReference type="InterPro" id="IPR052552">
    <property type="entry name" value="YeaO-like"/>
</dbReference>
<dbReference type="PANTHER" id="PTHR36849:SF1">
    <property type="entry name" value="CYTOPLASMIC PROTEIN"/>
    <property type="match status" value="1"/>
</dbReference>
<evidence type="ECO:0000256" key="1">
    <source>
        <dbReference type="SAM" id="MobiDB-lite"/>
    </source>
</evidence>
<dbReference type="EMBL" id="JAGTJJ010000037">
    <property type="protein sequence ID" value="MDC3986346.1"/>
    <property type="molecule type" value="Genomic_DNA"/>
</dbReference>
<feature type="domain" description="DUF488" evidence="2">
    <location>
        <begin position="24"/>
        <end position="141"/>
    </location>
</feature>
<proteinExistence type="predicted"/>
<evidence type="ECO:0000313" key="4">
    <source>
        <dbReference type="Proteomes" id="UP001151081"/>
    </source>
</evidence>
<comment type="caution">
    <text evidence="3">The sequence shown here is derived from an EMBL/GenBank/DDBJ whole genome shotgun (WGS) entry which is preliminary data.</text>
</comment>
<dbReference type="Proteomes" id="UP001151081">
    <property type="component" value="Unassembled WGS sequence"/>
</dbReference>